<name>A0A6A4P8C9_LUPAL</name>
<comment type="similarity">
    <text evidence="1 5">Belongs to the AB hydrolase superfamily. Lipase family.</text>
</comment>
<keyword evidence="4 5" id="KW-0443">Lipid metabolism</keyword>
<dbReference type="PANTHER" id="PTHR31828">
    <property type="entry name" value="PHOSPHOLIPASE A1-IIGAMMA"/>
    <property type="match status" value="1"/>
</dbReference>
<comment type="caution">
    <text evidence="8">The sequence shown here is derived from an EMBL/GenBank/DDBJ whole genome shotgun (WGS) entry which is preliminary data.</text>
</comment>
<accession>A0A6A4P8C9</accession>
<dbReference type="Pfam" id="PF01764">
    <property type="entry name" value="Lipase_3"/>
    <property type="match status" value="1"/>
</dbReference>
<dbReference type="SUPFAM" id="SSF53474">
    <property type="entry name" value="alpha/beta-Hydrolases"/>
    <property type="match status" value="1"/>
</dbReference>
<gene>
    <name evidence="8" type="ORF">Lalb_Chr15g0089461</name>
</gene>
<evidence type="ECO:0000256" key="4">
    <source>
        <dbReference type="ARBA" id="ARBA00023098"/>
    </source>
</evidence>
<evidence type="ECO:0000256" key="1">
    <source>
        <dbReference type="ARBA" id="ARBA00010701"/>
    </source>
</evidence>
<feature type="domain" description="Fungal lipase-type" evidence="7">
    <location>
        <begin position="189"/>
        <end position="332"/>
    </location>
</feature>
<dbReference type="CDD" id="cd00519">
    <property type="entry name" value="Lipase_3"/>
    <property type="match status" value="1"/>
</dbReference>
<dbReference type="Gene3D" id="3.40.50.1820">
    <property type="entry name" value="alpha/beta hydrolase"/>
    <property type="match status" value="1"/>
</dbReference>
<comment type="function">
    <text evidence="5">Acylhydrolase that catalyzes the hydrolysis of phospholipids at the sn-1 position.</text>
</comment>
<keyword evidence="3 5" id="KW-0442">Lipid degradation</keyword>
<dbReference type="InterPro" id="IPR029058">
    <property type="entry name" value="AB_hydrolase_fold"/>
</dbReference>
<proteinExistence type="inferred from homology"/>
<dbReference type="AlphaFoldDB" id="A0A6A4P8C9"/>
<dbReference type="EC" id="3.1.1.-" evidence="5"/>
<dbReference type="GO" id="GO:0008970">
    <property type="term" value="F:phospholipase A1 activity"/>
    <property type="evidence" value="ECO:0007669"/>
    <property type="project" value="UniProtKB-UniRule"/>
</dbReference>
<keyword evidence="6" id="KW-0472">Membrane</keyword>
<keyword evidence="2 5" id="KW-0378">Hydrolase</keyword>
<evidence type="ECO:0000256" key="2">
    <source>
        <dbReference type="ARBA" id="ARBA00022801"/>
    </source>
</evidence>
<dbReference type="OrthoDB" id="438440at2759"/>
<organism evidence="8 9">
    <name type="scientific">Lupinus albus</name>
    <name type="common">White lupine</name>
    <name type="synonym">Lupinus termis</name>
    <dbReference type="NCBI Taxonomy" id="3870"/>
    <lineage>
        <taxon>Eukaryota</taxon>
        <taxon>Viridiplantae</taxon>
        <taxon>Streptophyta</taxon>
        <taxon>Embryophyta</taxon>
        <taxon>Tracheophyta</taxon>
        <taxon>Spermatophyta</taxon>
        <taxon>Magnoliopsida</taxon>
        <taxon>eudicotyledons</taxon>
        <taxon>Gunneridae</taxon>
        <taxon>Pentapetalae</taxon>
        <taxon>rosids</taxon>
        <taxon>fabids</taxon>
        <taxon>Fabales</taxon>
        <taxon>Fabaceae</taxon>
        <taxon>Papilionoideae</taxon>
        <taxon>50 kb inversion clade</taxon>
        <taxon>genistoids sensu lato</taxon>
        <taxon>core genistoids</taxon>
        <taxon>Genisteae</taxon>
        <taxon>Lupinus</taxon>
    </lineage>
</organism>
<dbReference type="InterPro" id="IPR002921">
    <property type="entry name" value="Fungal_lipase-type"/>
</dbReference>
<keyword evidence="6" id="KW-0812">Transmembrane</keyword>
<evidence type="ECO:0000256" key="5">
    <source>
        <dbReference type="RuleBase" id="RU367093"/>
    </source>
</evidence>
<dbReference type="EMBL" id="WOCE01000015">
    <property type="protein sequence ID" value="KAE9599245.1"/>
    <property type="molecule type" value="Genomic_DNA"/>
</dbReference>
<dbReference type="GO" id="GO:0005737">
    <property type="term" value="C:cytoplasm"/>
    <property type="evidence" value="ECO:0007669"/>
    <property type="project" value="UniProtKB-ARBA"/>
</dbReference>
<evidence type="ECO:0000256" key="6">
    <source>
        <dbReference type="SAM" id="Phobius"/>
    </source>
</evidence>
<sequence>MRTKNDNIYRGRNCLSIDHPPRNVKHTISKMALCIKAMAVLIIIHLNMVNTKMLEDNVAKKWHELNGQNHWEGLLDPLDIDMGGYIIQYGELAQSTYDAFITETASKYAGKCRYAKGDFFSKVGLKNGNHFKYGVTKFVYYATSSNPLPDAFVIKSSSKEALSTESNWFGFVAVSTDEGTKVLGRRDIVIVWRGTSQRSEWINDFKFLLVSAPKVFGENADPKVHLGWYSIYNSDDSKTSAREQVLSEVQKLVKLYKDEEVSITVTGHSLGAAVATLNAVDIVANGYNKGAPVTAFVFTSPGVGDDNFKRVVSGYKDLRILRIENEYDPVPNHLITGLFGCSHVGEVLNIDTTKSPYLKSFILHPNTHTLEVYLHGVAGTQGTKGEFKLDEMINRDIALVNKYSAVLEDEYLVPESWWIEKNKGMVQEEDGSWKLKDHEVDEDDMF</sequence>
<dbReference type="FunFam" id="3.40.50.1820:FF:000065">
    <property type="entry name" value="Phospholipase A1-II 3"/>
    <property type="match status" value="1"/>
</dbReference>
<keyword evidence="6" id="KW-1133">Transmembrane helix</keyword>
<evidence type="ECO:0000313" key="8">
    <source>
        <dbReference type="EMBL" id="KAE9599245.1"/>
    </source>
</evidence>
<evidence type="ECO:0000256" key="3">
    <source>
        <dbReference type="ARBA" id="ARBA00022963"/>
    </source>
</evidence>
<keyword evidence="9" id="KW-1185">Reference proteome</keyword>
<evidence type="ECO:0000313" key="9">
    <source>
        <dbReference type="Proteomes" id="UP000447434"/>
    </source>
</evidence>
<dbReference type="Proteomes" id="UP000447434">
    <property type="component" value="Chromosome 15"/>
</dbReference>
<dbReference type="GO" id="GO:0016042">
    <property type="term" value="P:lipid catabolic process"/>
    <property type="evidence" value="ECO:0007669"/>
    <property type="project" value="UniProtKB-UniRule"/>
</dbReference>
<dbReference type="PANTHER" id="PTHR31828:SF1">
    <property type="entry name" value="PHOSPHOLIPASE A1-IIGAMMA"/>
    <property type="match status" value="1"/>
</dbReference>
<evidence type="ECO:0000259" key="7">
    <source>
        <dbReference type="Pfam" id="PF01764"/>
    </source>
</evidence>
<protein>
    <recommendedName>
        <fullName evidence="5">Phospholipase A1</fullName>
        <ecNumber evidence="5">3.1.1.-</ecNumber>
    </recommendedName>
</protein>
<dbReference type="InterPro" id="IPR033556">
    <property type="entry name" value="PLA"/>
</dbReference>
<reference evidence="9" key="1">
    <citation type="journal article" date="2020" name="Nat. Commun.">
        <title>Genome sequence of the cluster root forming white lupin.</title>
        <authorList>
            <person name="Hufnagel B."/>
            <person name="Marques A."/>
            <person name="Soriano A."/>
            <person name="Marques L."/>
            <person name="Divol F."/>
            <person name="Doumas P."/>
            <person name="Sallet E."/>
            <person name="Mancinotti D."/>
            <person name="Carrere S."/>
            <person name="Marande W."/>
            <person name="Arribat S."/>
            <person name="Keller J."/>
            <person name="Huneau C."/>
            <person name="Blein T."/>
            <person name="Aime D."/>
            <person name="Laguerre M."/>
            <person name="Taylor J."/>
            <person name="Schubert V."/>
            <person name="Nelson M."/>
            <person name="Geu-Flores F."/>
            <person name="Crespi M."/>
            <person name="Gallardo-Guerrero K."/>
            <person name="Delaux P.-M."/>
            <person name="Salse J."/>
            <person name="Berges H."/>
            <person name="Guyot R."/>
            <person name="Gouzy J."/>
            <person name="Peret B."/>
        </authorList>
    </citation>
    <scope>NUCLEOTIDE SEQUENCE [LARGE SCALE GENOMIC DNA]</scope>
    <source>
        <strain evidence="9">cv. Amiga</strain>
    </source>
</reference>
<feature type="transmembrane region" description="Helical" evidence="6">
    <location>
        <begin position="31"/>
        <end position="49"/>
    </location>
</feature>